<dbReference type="GO" id="GO:0034599">
    <property type="term" value="P:cellular response to oxidative stress"/>
    <property type="evidence" value="ECO:0007669"/>
    <property type="project" value="TreeGrafter"/>
</dbReference>
<comment type="caution">
    <text evidence="6">The sequence shown here is derived from an EMBL/GenBank/DDBJ whole genome shotgun (WGS) entry which is preliminary data.</text>
</comment>
<accession>A0A316E150</accession>
<evidence type="ECO:0000256" key="1">
    <source>
        <dbReference type="ARBA" id="ARBA00006926"/>
    </source>
</evidence>
<evidence type="ECO:0000256" key="5">
    <source>
        <dbReference type="RuleBase" id="RU000499"/>
    </source>
</evidence>
<dbReference type="PANTHER" id="PTHR11592:SF78">
    <property type="entry name" value="GLUTATHIONE PEROXIDASE"/>
    <property type="match status" value="1"/>
</dbReference>
<gene>
    <name evidence="6" type="ORF">C7459_101406</name>
</gene>
<dbReference type="InterPro" id="IPR000889">
    <property type="entry name" value="Glutathione_peroxidase"/>
</dbReference>
<evidence type="ECO:0000313" key="6">
    <source>
        <dbReference type="EMBL" id="PWK16540.1"/>
    </source>
</evidence>
<dbReference type="EMBL" id="QGGL01000001">
    <property type="protein sequence ID" value="PWK16540.1"/>
    <property type="molecule type" value="Genomic_DNA"/>
</dbReference>
<dbReference type="PROSITE" id="PS51355">
    <property type="entry name" value="GLUTATHIONE_PEROXID_3"/>
    <property type="match status" value="1"/>
</dbReference>
<dbReference type="InterPro" id="IPR029759">
    <property type="entry name" value="GPX_AS"/>
</dbReference>
<organism evidence="6 7">
    <name type="scientific">Tumebacillus permanentifrigoris</name>
    <dbReference type="NCBI Taxonomy" id="378543"/>
    <lineage>
        <taxon>Bacteria</taxon>
        <taxon>Bacillati</taxon>
        <taxon>Bacillota</taxon>
        <taxon>Bacilli</taxon>
        <taxon>Bacillales</taxon>
        <taxon>Alicyclobacillaceae</taxon>
        <taxon>Tumebacillus</taxon>
    </lineage>
</organism>
<dbReference type="PIRSF" id="PIRSF000303">
    <property type="entry name" value="Glutathion_perox"/>
    <property type="match status" value="1"/>
</dbReference>
<dbReference type="InterPro" id="IPR029760">
    <property type="entry name" value="GPX_CS"/>
</dbReference>
<evidence type="ECO:0000256" key="4">
    <source>
        <dbReference type="PIRSR" id="PIRSR000303-1"/>
    </source>
</evidence>
<dbReference type="SUPFAM" id="SSF52833">
    <property type="entry name" value="Thioredoxin-like"/>
    <property type="match status" value="1"/>
</dbReference>
<name>A0A316E150_9BACL</name>
<dbReference type="CDD" id="cd00340">
    <property type="entry name" value="GSH_Peroxidase"/>
    <property type="match status" value="1"/>
</dbReference>
<protein>
    <recommendedName>
        <fullName evidence="5">Glutathione peroxidase</fullName>
    </recommendedName>
</protein>
<dbReference type="Proteomes" id="UP000245634">
    <property type="component" value="Unassembled WGS sequence"/>
</dbReference>
<feature type="active site" evidence="4">
    <location>
        <position position="36"/>
    </location>
</feature>
<sequence length="159" mass="17574">MSELYNLSAKLINGESKSFADYEGQVLLIVNTASKCGFTPQYKGLQALYDQYRERGFSVLGFPSNQFAGQEPGNSGDIEEFCQINFGVNFPLYEKSDVKGANINPVFKYLTQNAGGFLTSGVKWNFTKFLVDKKGNVVERYAPTTDPAKIAADIEKLLA</sequence>
<evidence type="ECO:0000256" key="3">
    <source>
        <dbReference type="ARBA" id="ARBA00023002"/>
    </source>
</evidence>
<dbReference type="Pfam" id="PF00255">
    <property type="entry name" value="GSHPx"/>
    <property type="match status" value="1"/>
</dbReference>
<dbReference type="PROSITE" id="PS00763">
    <property type="entry name" value="GLUTATHIONE_PEROXID_2"/>
    <property type="match status" value="1"/>
</dbReference>
<dbReference type="Gene3D" id="3.40.30.10">
    <property type="entry name" value="Glutaredoxin"/>
    <property type="match status" value="1"/>
</dbReference>
<dbReference type="PANTHER" id="PTHR11592">
    <property type="entry name" value="GLUTATHIONE PEROXIDASE"/>
    <property type="match status" value="1"/>
</dbReference>
<keyword evidence="2 5" id="KW-0575">Peroxidase</keyword>
<dbReference type="AlphaFoldDB" id="A0A316E150"/>
<keyword evidence="3 5" id="KW-0560">Oxidoreductase</keyword>
<keyword evidence="7" id="KW-1185">Reference proteome</keyword>
<comment type="similarity">
    <text evidence="1 5">Belongs to the glutathione peroxidase family.</text>
</comment>
<dbReference type="RefSeq" id="WP_109685708.1">
    <property type="nucleotide sequence ID" value="NZ_QGGL01000001.1"/>
</dbReference>
<dbReference type="PROSITE" id="PS00460">
    <property type="entry name" value="GLUTATHIONE_PEROXID_1"/>
    <property type="match status" value="1"/>
</dbReference>
<dbReference type="PRINTS" id="PR01011">
    <property type="entry name" value="GLUTPROXDASE"/>
</dbReference>
<dbReference type="OrthoDB" id="9789406at2"/>
<dbReference type="GO" id="GO:0004601">
    <property type="term" value="F:peroxidase activity"/>
    <property type="evidence" value="ECO:0007669"/>
    <property type="project" value="UniProtKB-KW"/>
</dbReference>
<dbReference type="InterPro" id="IPR036249">
    <property type="entry name" value="Thioredoxin-like_sf"/>
</dbReference>
<evidence type="ECO:0000313" key="7">
    <source>
        <dbReference type="Proteomes" id="UP000245634"/>
    </source>
</evidence>
<reference evidence="6 7" key="1">
    <citation type="submission" date="2018-05" db="EMBL/GenBank/DDBJ databases">
        <title>Genomic Encyclopedia of Type Strains, Phase IV (KMG-IV): sequencing the most valuable type-strain genomes for metagenomic binning, comparative biology and taxonomic classification.</title>
        <authorList>
            <person name="Goeker M."/>
        </authorList>
    </citation>
    <scope>NUCLEOTIDE SEQUENCE [LARGE SCALE GENOMIC DNA]</scope>
    <source>
        <strain evidence="6 7">DSM 18773</strain>
    </source>
</reference>
<dbReference type="FunFam" id="3.40.30.10:FF:000010">
    <property type="entry name" value="Glutathione peroxidase"/>
    <property type="match status" value="1"/>
</dbReference>
<proteinExistence type="inferred from homology"/>
<evidence type="ECO:0000256" key="2">
    <source>
        <dbReference type="ARBA" id="ARBA00022559"/>
    </source>
</evidence>